<organism evidence="1 2">
    <name type="scientific">Coccidioides immitis RMSCC 2394</name>
    <dbReference type="NCBI Taxonomy" id="404692"/>
    <lineage>
        <taxon>Eukaryota</taxon>
        <taxon>Fungi</taxon>
        <taxon>Dikarya</taxon>
        <taxon>Ascomycota</taxon>
        <taxon>Pezizomycotina</taxon>
        <taxon>Eurotiomycetes</taxon>
        <taxon>Eurotiomycetidae</taxon>
        <taxon>Onygenales</taxon>
        <taxon>Onygenaceae</taxon>
        <taxon>Coccidioides</taxon>
    </lineage>
</organism>
<dbReference type="Proteomes" id="UP000054565">
    <property type="component" value="Unassembled WGS sequence"/>
</dbReference>
<sequence length="123" mass="13764">MTFEHQRAPVMISLRMNVGSNEAELSQGLSRARSQRVANYTFVLRIRPYLVSFVGSATGFLGFRMDDTSDPGRNLGAPVAIIGCPEMPPSWVTSSDEIMKHSYAYLYYYYSNSLHPALAAIFM</sequence>
<accession>A0A0J6YQ51</accession>
<reference evidence="2" key="1">
    <citation type="journal article" date="2010" name="Genome Res.">
        <title>Population genomic sequencing of Coccidioides fungi reveals recent hybridization and transposon control.</title>
        <authorList>
            <person name="Neafsey D.E."/>
            <person name="Barker B.M."/>
            <person name="Sharpton T.J."/>
            <person name="Stajich J.E."/>
            <person name="Park D.J."/>
            <person name="Whiston E."/>
            <person name="Hung C.-Y."/>
            <person name="McMahan C."/>
            <person name="White J."/>
            <person name="Sykes S."/>
            <person name="Heiman D."/>
            <person name="Young S."/>
            <person name="Zeng Q."/>
            <person name="Abouelleil A."/>
            <person name="Aftuck L."/>
            <person name="Bessette D."/>
            <person name="Brown A."/>
            <person name="FitzGerald M."/>
            <person name="Lui A."/>
            <person name="Macdonald J.P."/>
            <person name="Priest M."/>
            <person name="Orbach M.J."/>
            <person name="Galgiani J.N."/>
            <person name="Kirkland T.N."/>
            <person name="Cole G.T."/>
            <person name="Birren B.W."/>
            <person name="Henn M.R."/>
            <person name="Taylor J.W."/>
            <person name="Rounsley S.D."/>
        </authorList>
    </citation>
    <scope>NUCLEOTIDE SEQUENCE [LARGE SCALE GENOMIC DNA]</scope>
    <source>
        <strain evidence="2">RMSCC 2394</strain>
    </source>
</reference>
<gene>
    <name evidence="1" type="ORF">CIRG_09118</name>
</gene>
<protein>
    <submittedName>
        <fullName evidence="1">Uncharacterized protein</fullName>
    </submittedName>
</protein>
<name>A0A0J6YQ51_COCIT</name>
<evidence type="ECO:0000313" key="2">
    <source>
        <dbReference type="Proteomes" id="UP000054565"/>
    </source>
</evidence>
<dbReference type="AlphaFoldDB" id="A0A0J6YQ51"/>
<proteinExistence type="predicted"/>
<dbReference type="EMBL" id="DS028100">
    <property type="protein sequence ID" value="KMP09885.1"/>
    <property type="molecule type" value="Genomic_DNA"/>
</dbReference>
<evidence type="ECO:0000313" key="1">
    <source>
        <dbReference type="EMBL" id="KMP09885.1"/>
    </source>
</evidence>